<dbReference type="AlphaFoldDB" id="A0A926KLD1"/>
<evidence type="ECO:0000313" key="4">
    <source>
        <dbReference type="Proteomes" id="UP000650466"/>
    </source>
</evidence>
<dbReference type="SUPFAM" id="SSF55383">
    <property type="entry name" value="Copper amine oxidase, domain N"/>
    <property type="match status" value="1"/>
</dbReference>
<dbReference type="RefSeq" id="WP_188173936.1">
    <property type="nucleotide sequence ID" value="NZ_JACVVD010000002.1"/>
</dbReference>
<protein>
    <submittedName>
        <fullName evidence="3">Copper amine oxidase N-terminal domain-containing protein</fullName>
    </submittedName>
</protein>
<feature type="domain" description="Copper amine oxidase-like N-terminal" evidence="2">
    <location>
        <begin position="372"/>
        <end position="433"/>
    </location>
</feature>
<dbReference type="SUPFAM" id="SSF63829">
    <property type="entry name" value="Calcium-dependent phosphotriesterase"/>
    <property type="match status" value="1"/>
</dbReference>
<organism evidence="3 4">
    <name type="scientific">Paenibacillus sedimenti</name>
    <dbReference type="NCBI Taxonomy" id="2770274"/>
    <lineage>
        <taxon>Bacteria</taxon>
        <taxon>Bacillati</taxon>
        <taxon>Bacillota</taxon>
        <taxon>Bacilli</taxon>
        <taxon>Bacillales</taxon>
        <taxon>Paenibacillaceae</taxon>
        <taxon>Paenibacillus</taxon>
    </lineage>
</organism>
<dbReference type="EMBL" id="JACVVD010000002">
    <property type="protein sequence ID" value="MBD0379417.1"/>
    <property type="molecule type" value="Genomic_DNA"/>
</dbReference>
<name>A0A926KLD1_9BACL</name>
<dbReference type="Pfam" id="PF07833">
    <property type="entry name" value="Cu_amine_oxidN1"/>
    <property type="match status" value="1"/>
</dbReference>
<evidence type="ECO:0000259" key="2">
    <source>
        <dbReference type="Pfam" id="PF07833"/>
    </source>
</evidence>
<feature type="chain" id="PRO_5038744734" evidence="1">
    <location>
        <begin position="26"/>
        <end position="474"/>
    </location>
</feature>
<comment type="caution">
    <text evidence="3">The sequence shown here is derived from an EMBL/GenBank/DDBJ whole genome shotgun (WGS) entry which is preliminary data.</text>
</comment>
<evidence type="ECO:0000256" key="1">
    <source>
        <dbReference type="SAM" id="SignalP"/>
    </source>
</evidence>
<keyword evidence="4" id="KW-1185">Reference proteome</keyword>
<proteinExistence type="predicted"/>
<evidence type="ECO:0000313" key="3">
    <source>
        <dbReference type="EMBL" id="MBD0379417.1"/>
    </source>
</evidence>
<reference evidence="3" key="1">
    <citation type="submission" date="2020-09" db="EMBL/GenBank/DDBJ databases">
        <title>Draft Genome Sequence of Paenibacillus sp. WST5.</title>
        <authorList>
            <person name="Bao Z."/>
        </authorList>
    </citation>
    <scope>NUCLEOTIDE SEQUENCE</scope>
    <source>
        <strain evidence="3">WST5</strain>
    </source>
</reference>
<feature type="signal peptide" evidence="1">
    <location>
        <begin position="1"/>
        <end position="25"/>
    </location>
</feature>
<gene>
    <name evidence="3" type="ORF">ICC18_04765</name>
</gene>
<keyword evidence="1" id="KW-0732">Signal</keyword>
<accession>A0A926KLD1</accession>
<dbReference type="InterPro" id="IPR036582">
    <property type="entry name" value="Mao_N_sf"/>
</dbReference>
<sequence>MKSLLRILLTTVLLSVIAVPLGAAASVQPFVDPTNPDGNLIFDQNVTSAVYQGEDGFYFRTAYTFADGSVGVFATNTLERPLPPDDNEVVTPEKLWKTLPNDQLYRFDQEGRLLERIMIPAGIEHPYQLKGPRNIARSSNGTYWAIRQGTFSDKICSNRAGCGIRDLLSHEIFSFDAKGTTRTIDVNDFLPEVTTPIISNITLNNDKLLVFIGDKVLIFDALNGTLLGKVVNGMPYESPVPLRDGGIGFFNGQEGKLYKFSGSFPDTLTPEKANSILDISDINPVLKPMNHSILSIVGTDQLAYDNQGITTVLQPDKAEPVITQVVQPFLFASYCVNCPKQLFSKLLSGTKQLLISESSIQAQDLHPIRATMNGELIVLNSPVYYDQNDGHVWLPLRETAEAIGAKVDYDRENRSISLKRGGLEAIIHQDRPEIEMKTMINYGKAYVSIRALAELLGIEITWNQTTYTVELAKR</sequence>
<dbReference type="InterPro" id="IPR012854">
    <property type="entry name" value="Cu_amine_oxidase-like_N"/>
</dbReference>
<dbReference type="Proteomes" id="UP000650466">
    <property type="component" value="Unassembled WGS sequence"/>
</dbReference>